<dbReference type="Pfam" id="PF00202">
    <property type="entry name" value="Aminotran_3"/>
    <property type="match status" value="1"/>
</dbReference>
<dbReference type="FunFam" id="3.40.47.10:FF:000019">
    <property type="entry name" value="Polyketide synthase type I"/>
    <property type="match status" value="1"/>
</dbReference>
<dbReference type="Pfam" id="PF16197">
    <property type="entry name" value="KAsynt_C_assoc"/>
    <property type="match status" value="1"/>
</dbReference>
<dbReference type="PROSITE" id="PS52004">
    <property type="entry name" value="KS3_2"/>
    <property type="match status" value="2"/>
</dbReference>
<dbReference type="Pfam" id="PF21394">
    <property type="entry name" value="Beta-ketacyl_N"/>
    <property type="match status" value="1"/>
</dbReference>
<dbReference type="Gene3D" id="3.40.366.10">
    <property type="entry name" value="Malonyl-Coenzyme A Acyl Carrier Protein, domain 2"/>
    <property type="match status" value="2"/>
</dbReference>
<dbReference type="CDD" id="cd08953">
    <property type="entry name" value="KR_2_SDR_x"/>
    <property type="match status" value="1"/>
</dbReference>
<keyword evidence="13" id="KW-0443">Lipid metabolism</keyword>
<dbReference type="InterPro" id="IPR020845">
    <property type="entry name" value="AMP-binding_CS"/>
</dbReference>
<dbReference type="Pfam" id="PF00668">
    <property type="entry name" value="Condensation"/>
    <property type="match status" value="1"/>
</dbReference>
<comment type="pathway">
    <text evidence="4">Antibiotic biosynthesis; bacillaene biosynthesis.</text>
</comment>
<dbReference type="InterPro" id="IPR020841">
    <property type="entry name" value="PKS_Beta-ketoAc_synthase_dom"/>
</dbReference>
<evidence type="ECO:0000256" key="15">
    <source>
        <dbReference type="ARBA" id="ARBA00050973"/>
    </source>
</evidence>
<evidence type="ECO:0000256" key="24">
    <source>
        <dbReference type="ARBA" id="ARBA00084020"/>
    </source>
</evidence>
<keyword evidence="12" id="KW-0560">Oxidoreductase</keyword>
<evidence type="ECO:0000256" key="17">
    <source>
        <dbReference type="ARBA" id="ARBA00052119"/>
    </source>
</evidence>
<dbReference type="InterPro" id="IPR016036">
    <property type="entry name" value="Malonyl_transacylase_ACP-bd"/>
</dbReference>
<feature type="domain" description="Carrier" evidence="27">
    <location>
        <begin position="2696"/>
        <end position="2769"/>
    </location>
</feature>
<dbReference type="Pfam" id="PF22621">
    <property type="entry name" value="CurL-like_PKS_C"/>
    <property type="match status" value="1"/>
</dbReference>
<keyword evidence="8" id="KW-0808">Transferase</keyword>
<evidence type="ECO:0000256" key="10">
    <source>
        <dbReference type="ARBA" id="ARBA00022857"/>
    </source>
</evidence>
<dbReference type="Gene3D" id="3.30.559.10">
    <property type="entry name" value="Chloramphenicol acetyltransferase-like domain"/>
    <property type="match status" value="1"/>
</dbReference>
<dbReference type="InterPro" id="IPR020806">
    <property type="entry name" value="PKS_PP-bd"/>
</dbReference>
<dbReference type="InterPro" id="IPR049490">
    <property type="entry name" value="C883_1060-like_KR_N"/>
</dbReference>
<dbReference type="Gene3D" id="3.30.300.30">
    <property type="match status" value="1"/>
</dbReference>
<dbReference type="InterPro" id="IPR015422">
    <property type="entry name" value="PyrdxlP-dep_Trfase_small"/>
</dbReference>
<dbReference type="GO" id="GO:0016874">
    <property type="term" value="F:ligase activity"/>
    <property type="evidence" value="ECO:0007669"/>
    <property type="project" value="UniProtKB-KW"/>
</dbReference>
<keyword evidence="26" id="KW-1133">Transmembrane helix</keyword>
<dbReference type="InterPro" id="IPR014043">
    <property type="entry name" value="Acyl_transferase_dom"/>
</dbReference>
<evidence type="ECO:0000259" key="27">
    <source>
        <dbReference type="PROSITE" id="PS50075"/>
    </source>
</evidence>
<dbReference type="Pfam" id="PF08659">
    <property type="entry name" value="KR"/>
    <property type="match status" value="1"/>
</dbReference>
<keyword evidence="6" id="KW-0597">Phosphoprotein</keyword>
<protein>
    <recommendedName>
        <fullName evidence="21">Phenolphthiocerol/phthiocerol polyketide synthase subunit E</fullName>
        <ecNumber evidence="20">2.3.1.292</ecNumber>
    </recommendedName>
    <alternativeName>
        <fullName evidence="23">(Phenol)carboxyphthiodiolenone synthase subunit E</fullName>
    </alternativeName>
    <alternativeName>
        <fullName evidence="24">Beta-ketoacyl-acyl-carrier-protein synthase I</fullName>
    </alternativeName>
    <alternativeName>
        <fullName evidence="22">Phthiocerol synthesis polyketide synthase type I PpsE</fullName>
    </alternativeName>
</protein>
<evidence type="ECO:0000256" key="2">
    <source>
        <dbReference type="ARBA" id="ARBA00001957"/>
    </source>
</evidence>
<dbReference type="SUPFAM" id="SSF52777">
    <property type="entry name" value="CoA-dependent acyltransferases"/>
    <property type="match status" value="2"/>
</dbReference>
<feature type="transmembrane region" description="Helical" evidence="26">
    <location>
        <begin position="73"/>
        <end position="92"/>
    </location>
</feature>
<dbReference type="SUPFAM" id="SSF53901">
    <property type="entry name" value="Thiolase-like"/>
    <property type="match status" value="2"/>
</dbReference>
<reference evidence="29 30" key="1">
    <citation type="submission" date="2018-07" db="EMBL/GenBank/DDBJ databases">
        <title>Genomic Encyclopedia of Type Strains, Phase IV (KMG-IV): sequencing the most valuable type-strain genomes for metagenomic binning, comparative biology and taxonomic classification.</title>
        <authorList>
            <person name="Goeker M."/>
        </authorList>
    </citation>
    <scope>NUCLEOTIDE SEQUENCE [LARGE SCALE GENOMIC DNA]</scope>
    <source>
        <strain evidence="29 30">DSM 27016</strain>
    </source>
</reference>
<comment type="function">
    <text evidence="3">Involved in some intermediate steps for the synthesis of the antibiotic polyketide bacillaene which is involved in secondary metabolism.</text>
</comment>
<feature type="domain" description="Carrier" evidence="27">
    <location>
        <begin position="592"/>
        <end position="667"/>
    </location>
</feature>
<dbReference type="Gene3D" id="3.30.559.30">
    <property type="entry name" value="Nonribosomal peptide synthetase, condensation domain"/>
    <property type="match status" value="1"/>
</dbReference>
<dbReference type="SUPFAM" id="SSF53383">
    <property type="entry name" value="PLP-dependent transferases"/>
    <property type="match status" value="1"/>
</dbReference>
<evidence type="ECO:0000256" key="19">
    <source>
        <dbReference type="ARBA" id="ARBA00058455"/>
    </source>
</evidence>
<evidence type="ECO:0000256" key="8">
    <source>
        <dbReference type="ARBA" id="ARBA00022679"/>
    </source>
</evidence>
<dbReference type="Pfam" id="PF07993">
    <property type="entry name" value="NAD_binding_4"/>
    <property type="match status" value="1"/>
</dbReference>
<dbReference type="CDD" id="cd00833">
    <property type="entry name" value="PKS"/>
    <property type="match status" value="2"/>
</dbReference>
<dbReference type="InterPro" id="IPR005814">
    <property type="entry name" value="Aminotrans_3"/>
</dbReference>
<keyword evidence="10" id="KW-0521">NADP</keyword>
<evidence type="ECO:0000256" key="3">
    <source>
        <dbReference type="ARBA" id="ARBA00003299"/>
    </source>
</evidence>
<sequence>METYKTLIDALKAKCDSFSNDNGILFINGSKDEKFLSYERLYKNACDLSKKLRSLGLKQKDELVFQMSDNETFLTVLWACFVAGIIPVPVAIGTNIETRQKVFNIWEYLNNPYLIIDGNVLSKLKINFDYQIDRIQERILITKDVLSLSNFQDTDIEHEHEAPNSDDIAFIQFSSGSTGEPKGVILTHKNLLTNIRSIIKRSNITKDDSTLSWMPLTHDMGMIGSHLTSLTMGINLYLMPTELFIKHPLLWLEKASEYGATLLSSPNFGYKYYLKSIMRNKPENLDLSCVRLIFNGAEPISKALCDEFIQEMSKYKLKRTSMFTVYGLAEASLAVTFPHPEEEMVSVIVDRNSLSIDKKVEYCSQSEYFSTVLLMLGSPVENTKVRIVDIKGDELPQGYVGHIEICGNNVTSGYYNNKAATDELISEGGWLNTGDIGFLKGGCLAVTGRAKDIIFMNGQNFYSHDLERIGEEIEGVELGKIAAIGSHNDKTGEDDIVLFVVYKTKDLNRFLNISLQLKEKISSRVGLKVSHVIPVKNMPKTTSGKIQRYKLEDNYKKSIYDNIIKELEKVAAETYSQRYSSMQYKTQIKETISRDIIINLIQDQIEKVLGFRIIDPNKSLMEAGIDSIKVPQLQILLEDIFRLSLPVTLAFDYPTLNKMADYIYRVVKKENEKAGTKNHTAINGGYEGFDRRIAIVGMGCRFPGGAVNPESFWEMLENGKDAIDIIPPERWKVEEFYNPSSGIPGKMYTKSGGFLDQVDKFDAAFFGIAPIEAEKIDPQQRLLLEVSYEALENAGQNIDELEGSKTGVFIGISSSDYSEQTISDNLSEIEGYSLTGSMLNVASGRISYAFGFNGPSMSIDTACSSSLVAIKQALTSLYTGECDMALAGGVNLMLSPKSHIGLSRLKALSPDGRCKTFDDSADGYGRSEGCGIIVLKRLNDALRDRDNILGVILGGTVNHDGRSSGLTVPNGLAQESVIKDAITKAGIHTSDVDYIEAHGTGTKLGDPQEVNALANVFSHGRPEDRKLLIGSVKTNIGHLESAAGIAGVIKVVLALNHEVIPKHIHFNKPNRLIKWEELPIKVTDHNVGWKRGDKPRIAGVSSFGLSGTNSHIIIQEAPLIESKKQEEMPLSNYVLTFSAKKEDAIKEYAKRFKEYLMSSSESIEDICYTSNICKTSCNVRFAAVGKSKEDFVKKIDSFISGGILNSYNSKPVNKVAFMFTGQGSQYIGVGQELYKTQHTFRETMDTCCRLFNKYLDKSIIDILYFPNDTDEILEMTEYSQPIIFSVEYSLLKLWESCNVKPSLVVGHSIGKYTAACAAGILSMEDTVKLVASRGKLMQVLHDNVCHSNLRRLIIKEFEETASGISCNPPKIPIIADATGKLVSANELSVPEYWTNHILDTVHFHDVLNTIEEQGCEVLLEMGSISTLSGIDGECIKNDKTVVLPSMSYNRNDLEQMLETTSKLYMAGINIDWKQFSKGYERKKVILPNYPFQRKRYWKVVNNIVLHGKQLAGHDNVENSEVHCLFSENVGVKMIEDIQLKIKEIIKSVSGIEVSDIDENANLFSLGLDSLMLIQIKKQLDNEYKTDISVDKFLEDLDTVQKISAYISANGSFKSTLCSMEEVSFTDSVEVLPVEIGKSAVPHSQYKHSTVTNVQDVLYKHKEEVASEIKPLKSANMVENIMSMQMHTLSQSISDLAAKQLQMLRGIQTISFDNIEEETNVNPIIKKEDSSDKKESVHKTRPEHLKPNIRSIKLEEDVLSLHQERFVKDLIYRYNKRTQKSKKYEEKSRYSFSHWLTSLNFRMTLKELIYPLIAKSAKGAYFWDIDGNKYIDLAIGYGVHFFGHKPEFVTTAIENQIKEGFVLSPHPDMIGEVADLVREITGVERVNFCNTGSEAVMAALRIARTVTKRSKVVRFAGSYHGIYDGILAEADDYGTFPQSSGIMQGAVDDIVVLGYGSPESLKTIREMGSELAAVLVEPVQSRRPGLQPKEFLQELREITEQTGTVLIFDEMITGFRICAEGAQKHFGTKADIVTYGKIVGGGMPIGVVAGKKEYLDAVDGGQWNFRDKSAPDKEVTFIAGTFANHPLTLAASRAVLEHMKKYGSSLYDRLNEKTTWFADTLNRFFEAENIPIRIRHFGSLFRFESFGRYDLALMPIEMDLFFYLLMEKGIYTWERRVCFFSTAHTDEDFDYIIKSVKDSLRELRAGGFPFEAPKAKTGINGAAVSHGNNDFPLSTAQKRYFVLSKISKDENAAHLPYPIIINGPLDISKVEEAFKALVKRHEGLRTSFGIKDSEMVQYIHENLDFKIQFKKGYNNSTVDEILKGLMKPFDIEKAPLINVSITEIAPMRYLLFMDFHHIIADGFSANIVARDFVKLYNGVALSPIKMQYRDYVYWMKNYTLSRTFENQEKYWLEKFSGELPVLDLPIDHMRPAVRTIGGNTFSFILDKQKTEALKNLAKSTDTSLYMVLIAAYNILLSKLSGQNDIIIGTPVAVRWQGEFDDTVGMFTNTLVLRNNPEPNKTFTRFLAEVKENSLQAYANSEYPFEELAQKINVNTEQNRNPLFDAMFIYENANDRVVKIDNLTFNAYDFDFKVSLFDFTFEALEAEGEIQVNWYYNTDLFESETINKWKTYFDILFAQLIDNKEADISSFLKHQEEELKLAAENSRNKFKTDNQGIAHFTESVEEYIKSEADNKYQVYLSEKEKKIVEIFKDVLNVNIVGVNANFFEMGGRSLTAVTLIEKMQKDFNVNIMDLFKYPTISQLAKNILYKNDIFNISEQCSGSSFTQTEKEAGRSSANISNQADNSRKINDIAVIGISAKLPGAKDINEFWNNLKKGKETISFFTDEELLEDGIDPKLLKNPNYIKAKGVLDDLEYFDASFFDYSPKEAELMEPQIRVFHECAWKALEDAGYNPETYDGPIGVYAGSAHNFSWVLRVFNSNNSAAEQIEKVTLNDKDFLSTRISYKFNLRGPSFTVQTACSSSLVAVHLACQALLNGECSMALAGGVSVMLPKKSGYLYNEGMISSPDGHCRPFDAEAEGTIFSDGVGIVVLKPLEDAIADGDNIYAVIKGTAINNDGIRKVGYTAPSIQGQSEVVKAAQRAAGVDPETITYIETHGTGTNIGDPIEIEALMNAFNSEKKGFCAIGSVKSNVGHLDAAAGVVGLIKTVIALKKKLIPPTLHFKMPNPKIGFESSPFYVNSELKEWQGSPLRAGVSSFGFGGTNAHVVLEEAPMDIRGQTKESNDDPKLLVLSAKTKSSLERATENLAKYLNQNKFLNLNDVAYTLQVGRKPFKHRRMLVCSNIDEAVEILSSANDMQSQVSQKVYTYFAKDEVAQTIFMFTGQGSQYVNMGLDLYEKIPDFRKEMDRCLNLIKEITNYDVRSILYPEEVTAKKKEIINQTYITQLVIFSFEYSLASLLIKWGIRPNAMIGHSIGEYVAACISGAISLKDSLTLVAKRGRLMQEMYTGSMLSVVITEEELKLLINDNISVAAVNGPSNCVVSGEHEVIDGFEKLLEQKGHKFRRLKTSHAFHSRMMEAALQRLEDEVRKLKFSQPLIPYVSNINGKWAEYEEISKPEYWSRHLRDTVRFSDGLSLLLDEPNSVLIEVGAGKTLSTFARRNSNKKGEQTVVNLVRHPEEAAHDVEYLLNRIGILWCAGININWKQLYSGQRRMRVSLPTYPFNAQKFRIDGMPIDVAGIMDTSKKMDFSDWFYTPTWKTCELQSNVKKISKSNWMLFADRCGLINDIVDCLQSDGHNITVVRIGTEFKKLDDGVYTIDPEQASHYKVLLNELKKSDGMPEHIVHAWNVCDNRGADSSAYSEFSDVKLPFFSIMYLTQAIGDICDSQKIRMLILSNNMQRVTEAECIYPQKSMIIGLCKNIPQEYMNICCRSIDTGKVEKAKHLRTKLVQLVYDEIISKVTDILVAYRGGLRFVEAYDCIEMDRNSVADKRLKDKGVYLITGGTGGIGLVIAEYLAEKVQGKLILTGRTPMPDKSLWKSWLTEHDEHDETSQKIRKIHKLEELGSEILVVAADVADYEQMKRALKEAEEKIGAVNGIIHAAGVSGIGPIQSKTKESVYKVFESKVIGTLNLNNLMAERKMDFFIICSSMASIVSAAGQSDYASANAFIDGFVKYKNLEANETFTACINWDSWSGAGMTVKAAKQYDYLSLDKELETAISPEEGKLAFEKVLGGLETQILVTTKSLWAQIEKIYRSSDLVRIISEGDQNPQEHSRPELSVEYAAPTNEAEEKLACMWAEVLGIGQIGIYDNFSELGGDSLTAIALMSKIQKEFAVDITEIFEYPTIAELAKRISTNSNSLKSRIEEAKLELRNYHERQDYTMVSLKTDWDEYLQKCNHYSKINIEEIMNYKNVLLLGSTGYLGIYLLKELLDNTSANIYTVIRAESLKKAVKRLNDKMSFYFGDDVFDKYKNRIKVLKGEISEENFGLNTEEYHELTNTVDCVINSAAKVAHYGKYEEFYKINVEAVSRVIDFARIGLQKDIHHISTKAVSLGKIDGKDSAMFTEYDFDLGQRIKNYYVETKKKAELLIVQARKTGINANIYRVGDIAFDSRNGKFQENIEQNFVYLLIRSLISIGYAPELDMEFFDFAFVDYVSKAVVMLLTRKILKNEVFHIVNPIKVSLKEFLDAAPHMGVELRGLELNRFMDYLFENYDNDEIKTYIEDFIIHSHVLESKEHTSFVFGTKKTTDLLGNMGFVWTKPTRNQLKMMFEYGKRVGFFK</sequence>
<dbReference type="InterPro" id="IPR050091">
    <property type="entry name" value="PKS_NRPS_Biosynth_Enz"/>
</dbReference>
<comment type="cofactor">
    <cofactor evidence="2">
        <name>pantetheine 4'-phosphate</name>
        <dbReference type="ChEBI" id="CHEBI:47942"/>
    </cofactor>
</comment>
<evidence type="ECO:0000256" key="9">
    <source>
        <dbReference type="ARBA" id="ARBA00022832"/>
    </source>
</evidence>
<dbReference type="InterPro" id="IPR014030">
    <property type="entry name" value="Ketoacyl_synth_N"/>
</dbReference>
<dbReference type="InterPro" id="IPR045851">
    <property type="entry name" value="AMP-bd_C_sf"/>
</dbReference>
<keyword evidence="25" id="KW-0175">Coiled coil</keyword>
<keyword evidence="30" id="KW-1185">Reference proteome</keyword>
<keyword evidence="14" id="KW-0511">Multifunctional enzyme</keyword>
<dbReference type="Gene3D" id="3.40.640.10">
    <property type="entry name" value="Type I PLP-dependent aspartate aminotransferase-like (Major domain)"/>
    <property type="match status" value="1"/>
</dbReference>
<dbReference type="InterPro" id="IPR036291">
    <property type="entry name" value="NAD(P)-bd_dom_sf"/>
</dbReference>
<dbReference type="Gene3D" id="3.30.70.250">
    <property type="entry name" value="Malonyl-CoA ACP transacylase, ACP-binding"/>
    <property type="match status" value="1"/>
</dbReference>
<feature type="coiled-coil region" evidence="25">
    <location>
        <begin position="4025"/>
        <end position="4052"/>
    </location>
</feature>
<dbReference type="Pfam" id="PF02801">
    <property type="entry name" value="Ketoacyl-synt_C"/>
    <property type="match status" value="2"/>
</dbReference>
<dbReference type="InterPro" id="IPR001242">
    <property type="entry name" value="Condensation_dom"/>
</dbReference>
<evidence type="ECO:0000256" key="22">
    <source>
        <dbReference type="ARBA" id="ARBA00075053"/>
    </source>
</evidence>
<dbReference type="GO" id="GO:0008483">
    <property type="term" value="F:transaminase activity"/>
    <property type="evidence" value="ECO:0007669"/>
    <property type="project" value="InterPro"/>
</dbReference>
<feature type="coiled-coil region" evidence="25">
    <location>
        <begin position="3250"/>
        <end position="3277"/>
    </location>
</feature>
<organism evidence="29 30">
    <name type="scientific">Anaerobacterium chartisolvens</name>
    <dbReference type="NCBI Taxonomy" id="1297424"/>
    <lineage>
        <taxon>Bacteria</taxon>
        <taxon>Bacillati</taxon>
        <taxon>Bacillota</taxon>
        <taxon>Clostridia</taxon>
        <taxon>Eubacteriales</taxon>
        <taxon>Oscillospiraceae</taxon>
        <taxon>Anaerobacterium</taxon>
    </lineage>
</organism>
<dbReference type="Gene3D" id="3.40.50.720">
    <property type="entry name" value="NAD(P)-binding Rossmann-like Domain"/>
    <property type="match status" value="2"/>
</dbReference>
<evidence type="ECO:0000256" key="18">
    <source>
        <dbReference type="ARBA" id="ARBA00052745"/>
    </source>
</evidence>
<dbReference type="GO" id="GO:0031177">
    <property type="term" value="F:phosphopantetheine binding"/>
    <property type="evidence" value="ECO:0007669"/>
    <property type="project" value="InterPro"/>
</dbReference>
<evidence type="ECO:0000256" key="4">
    <source>
        <dbReference type="ARBA" id="ARBA00004789"/>
    </source>
</evidence>
<proteinExistence type="predicted"/>
<dbReference type="GO" id="GO:0034081">
    <property type="term" value="C:polyketide synthase complex"/>
    <property type="evidence" value="ECO:0007669"/>
    <property type="project" value="UniProtKB-ARBA"/>
</dbReference>
<comment type="catalytic activity">
    <reaction evidence="16">
        <text>19-(4-hydroxyphenyl)nonadecanoyl-[(phenol)carboxyphthiodiolenone synthase] + 2 (S)-methylmalonyl-CoA + 3 malonyl-CoA + 5 NADPH + 10 H(+) = C37-(phenol)carboxyphthiodiolenone-[(phenol)carboxyphthiodiolenone synthase] + 5 CO2 + 5 NADP(+) + 5 CoA + 2 H2O</text>
        <dbReference type="Rhea" id="RHEA:57760"/>
        <dbReference type="Rhea" id="RHEA-COMP:14273"/>
        <dbReference type="Rhea" id="RHEA-COMP:14990"/>
        <dbReference type="ChEBI" id="CHEBI:15377"/>
        <dbReference type="ChEBI" id="CHEBI:15378"/>
        <dbReference type="ChEBI" id="CHEBI:16526"/>
        <dbReference type="ChEBI" id="CHEBI:57287"/>
        <dbReference type="ChEBI" id="CHEBI:57327"/>
        <dbReference type="ChEBI" id="CHEBI:57384"/>
        <dbReference type="ChEBI" id="CHEBI:57783"/>
        <dbReference type="ChEBI" id="CHEBI:58349"/>
        <dbReference type="ChEBI" id="CHEBI:133301"/>
        <dbReference type="ChEBI" id="CHEBI:142260"/>
        <dbReference type="EC" id="2.3.1.292"/>
    </reaction>
</comment>
<evidence type="ECO:0000256" key="11">
    <source>
        <dbReference type="ARBA" id="ARBA00022898"/>
    </source>
</evidence>
<evidence type="ECO:0000256" key="12">
    <source>
        <dbReference type="ARBA" id="ARBA00023002"/>
    </source>
</evidence>
<dbReference type="Gene3D" id="3.30.70.3290">
    <property type="match status" value="1"/>
</dbReference>
<dbReference type="GO" id="GO:0004312">
    <property type="term" value="F:fatty acid synthase activity"/>
    <property type="evidence" value="ECO:0007669"/>
    <property type="project" value="TreeGrafter"/>
</dbReference>
<evidence type="ECO:0000256" key="23">
    <source>
        <dbReference type="ARBA" id="ARBA00078169"/>
    </source>
</evidence>
<dbReference type="SMART" id="SM00822">
    <property type="entry name" value="PKS_KR"/>
    <property type="match status" value="1"/>
</dbReference>
<dbReference type="InterPro" id="IPR009081">
    <property type="entry name" value="PP-bd_ACP"/>
</dbReference>
<comment type="catalytic activity">
    <reaction evidence="17">
        <text>docosanoyl-[(phenol)carboxyphthiodiolenone synthase] + 2 (S)-methylmalonyl-CoA + 3 malonyl-CoA + 5 NADPH + 10 H(+) = C34-carboxyphthiodiolenone-[(phenol)carboxyphthiodiolenone synthase] + 5 CO2 + 5 NADP(+) + 5 CoA + 2 H2O</text>
        <dbReference type="Rhea" id="RHEA:57752"/>
        <dbReference type="Rhea" id="RHEA-COMP:14987"/>
        <dbReference type="Rhea" id="RHEA-COMP:14988"/>
        <dbReference type="ChEBI" id="CHEBI:15377"/>
        <dbReference type="ChEBI" id="CHEBI:15378"/>
        <dbReference type="ChEBI" id="CHEBI:16526"/>
        <dbReference type="ChEBI" id="CHEBI:57287"/>
        <dbReference type="ChEBI" id="CHEBI:57327"/>
        <dbReference type="ChEBI" id="CHEBI:57384"/>
        <dbReference type="ChEBI" id="CHEBI:57783"/>
        <dbReference type="ChEBI" id="CHEBI:58349"/>
        <dbReference type="ChEBI" id="CHEBI:142237"/>
        <dbReference type="ChEBI" id="CHEBI:142238"/>
        <dbReference type="EC" id="2.3.1.292"/>
    </reaction>
</comment>
<keyword evidence="11" id="KW-0663">Pyridoxal phosphate</keyword>
<dbReference type="GO" id="GO:0006633">
    <property type="term" value="P:fatty acid biosynthetic process"/>
    <property type="evidence" value="ECO:0007669"/>
    <property type="project" value="InterPro"/>
</dbReference>
<evidence type="ECO:0000256" key="21">
    <source>
        <dbReference type="ARBA" id="ARBA00073623"/>
    </source>
</evidence>
<comment type="catalytic activity">
    <reaction evidence="18">
        <text>icosanoyl-[(phenol)carboxyphthiodiolenone synthase] + 2 (S)-methylmalonyl-CoA + 3 malonyl-CoA + 5 NADPH + 10 H(+) = C32-carboxyphthiodiolenone-[(phenol)carboxyphthiodiolenone synthase] + 5 CO2 + 5 NADP(+) + 5 CoA + 2 H2O</text>
        <dbReference type="Rhea" id="RHEA:57748"/>
        <dbReference type="Rhea" id="RHEA-COMP:14985"/>
        <dbReference type="Rhea" id="RHEA-COMP:14986"/>
        <dbReference type="ChEBI" id="CHEBI:15377"/>
        <dbReference type="ChEBI" id="CHEBI:15378"/>
        <dbReference type="ChEBI" id="CHEBI:16526"/>
        <dbReference type="ChEBI" id="CHEBI:57287"/>
        <dbReference type="ChEBI" id="CHEBI:57327"/>
        <dbReference type="ChEBI" id="CHEBI:57384"/>
        <dbReference type="ChEBI" id="CHEBI:57783"/>
        <dbReference type="ChEBI" id="CHEBI:58349"/>
        <dbReference type="ChEBI" id="CHEBI:87848"/>
        <dbReference type="ChEBI" id="CHEBI:142236"/>
        <dbReference type="EC" id="2.3.1.292"/>
    </reaction>
</comment>
<dbReference type="GO" id="GO:0030170">
    <property type="term" value="F:pyridoxal phosphate binding"/>
    <property type="evidence" value="ECO:0007669"/>
    <property type="project" value="InterPro"/>
</dbReference>
<evidence type="ECO:0000256" key="5">
    <source>
        <dbReference type="ARBA" id="ARBA00022450"/>
    </source>
</evidence>
<dbReference type="InterPro" id="IPR015424">
    <property type="entry name" value="PyrdxlP-dep_Trfase"/>
</dbReference>
<dbReference type="SUPFAM" id="SSF47336">
    <property type="entry name" value="ACP-like"/>
    <property type="match status" value="4"/>
</dbReference>
<evidence type="ECO:0000256" key="26">
    <source>
        <dbReference type="SAM" id="Phobius"/>
    </source>
</evidence>
<dbReference type="EMBL" id="QPJT01000001">
    <property type="protein sequence ID" value="RCX20929.1"/>
    <property type="molecule type" value="Genomic_DNA"/>
</dbReference>
<dbReference type="FunFam" id="1.10.1200.10:FF:000005">
    <property type="entry name" value="Nonribosomal peptide synthetase 1"/>
    <property type="match status" value="1"/>
</dbReference>
<dbReference type="Proteomes" id="UP000253034">
    <property type="component" value="Unassembled WGS sequence"/>
</dbReference>
<keyword evidence="26" id="KW-0472">Membrane</keyword>
<dbReference type="GO" id="GO:0016491">
    <property type="term" value="F:oxidoreductase activity"/>
    <property type="evidence" value="ECO:0007669"/>
    <property type="project" value="UniProtKB-KW"/>
</dbReference>
<dbReference type="EC" id="2.3.1.292" evidence="20"/>
<evidence type="ECO:0000256" key="16">
    <source>
        <dbReference type="ARBA" id="ARBA00051971"/>
    </source>
</evidence>
<evidence type="ECO:0000259" key="28">
    <source>
        <dbReference type="PROSITE" id="PS52004"/>
    </source>
</evidence>
<dbReference type="InterPro" id="IPR016039">
    <property type="entry name" value="Thiolase-like"/>
</dbReference>
<evidence type="ECO:0000313" key="29">
    <source>
        <dbReference type="EMBL" id="RCX20929.1"/>
    </source>
</evidence>
<comment type="caution">
    <text evidence="29">The sequence shown here is derived from an EMBL/GenBank/DDBJ whole genome shotgun (WGS) entry which is preliminary data.</text>
</comment>
<dbReference type="SMART" id="SM00827">
    <property type="entry name" value="PKS_AT"/>
    <property type="match status" value="2"/>
</dbReference>
<dbReference type="Pfam" id="PF00698">
    <property type="entry name" value="Acyl_transf_1"/>
    <property type="match status" value="2"/>
</dbReference>
<dbReference type="PROSITE" id="PS00455">
    <property type="entry name" value="AMP_BINDING"/>
    <property type="match status" value="1"/>
</dbReference>
<evidence type="ECO:0000256" key="14">
    <source>
        <dbReference type="ARBA" id="ARBA00023268"/>
    </source>
</evidence>
<keyword evidence="26" id="KW-0812">Transmembrane</keyword>
<feature type="domain" description="Carrier" evidence="27">
    <location>
        <begin position="1532"/>
        <end position="1610"/>
    </location>
</feature>
<evidence type="ECO:0000256" key="25">
    <source>
        <dbReference type="SAM" id="Coils"/>
    </source>
</evidence>
<dbReference type="InterPro" id="IPR013120">
    <property type="entry name" value="FAR_NAD-bd"/>
</dbReference>
<dbReference type="Gene3D" id="3.40.47.10">
    <property type="match status" value="2"/>
</dbReference>
<dbReference type="InterPro" id="IPR000873">
    <property type="entry name" value="AMP-dep_synth/lig_dom"/>
</dbReference>
<dbReference type="Pfam" id="PF00109">
    <property type="entry name" value="ketoacyl-synt"/>
    <property type="match status" value="2"/>
</dbReference>
<dbReference type="FunFam" id="3.40.47.10:FF:000042">
    <property type="entry name" value="Polyketide synthase Pks13"/>
    <property type="match status" value="1"/>
</dbReference>
<dbReference type="InterPro" id="IPR032821">
    <property type="entry name" value="PKS_assoc"/>
</dbReference>
<dbReference type="PANTHER" id="PTHR43775:SF51">
    <property type="entry name" value="INACTIVE PHENOLPHTHIOCEROL SYNTHESIS POLYKETIDE SYNTHASE TYPE I PKS1-RELATED"/>
    <property type="match status" value="1"/>
</dbReference>
<dbReference type="InterPro" id="IPR023213">
    <property type="entry name" value="CAT-like_dom_sf"/>
</dbReference>
<gene>
    <name evidence="29" type="ORF">DFR58_101131</name>
</gene>
<dbReference type="RefSeq" id="WP_114295879.1">
    <property type="nucleotide sequence ID" value="NZ_QPJT01000001.1"/>
</dbReference>
<dbReference type="InterPro" id="IPR042099">
    <property type="entry name" value="ANL_N_sf"/>
</dbReference>
<dbReference type="SMART" id="SM00823">
    <property type="entry name" value="PKS_PP"/>
    <property type="match status" value="4"/>
</dbReference>
<evidence type="ECO:0000256" key="20">
    <source>
        <dbReference type="ARBA" id="ARBA00066974"/>
    </source>
</evidence>
<dbReference type="SUPFAM" id="SSF55048">
    <property type="entry name" value="Probable ACP-binding domain of malonyl-CoA ACP transacylase"/>
    <property type="match status" value="1"/>
</dbReference>
<evidence type="ECO:0000256" key="13">
    <source>
        <dbReference type="ARBA" id="ARBA00023098"/>
    </source>
</evidence>
<dbReference type="Pfam" id="PF00550">
    <property type="entry name" value="PP-binding"/>
    <property type="match status" value="4"/>
</dbReference>
<evidence type="ECO:0000256" key="6">
    <source>
        <dbReference type="ARBA" id="ARBA00022553"/>
    </source>
</evidence>
<feature type="coiled-coil region" evidence="25">
    <location>
        <begin position="4304"/>
        <end position="4331"/>
    </location>
</feature>
<evidence type="ECO:0000256" key="7">
    <source>
        <dbReference type="ARBA" id="ARBA00022598"/>
    </source>
</evidence>
<comment type="function">
    <text evidence="19">Part of the PpsABCDE complex involved in the biosynthesis of the lipid core common to phthiocerols and phenolphthiocerols by successive additions of malonyl-CoA or methylmalonyl-CoA extender units. PpsA can accept as substrate the activated forms of either icosanoyl (C20), docosanoyl (C22) or lignoceroyl (C24) groups from FadD26, or a (4-hydroxyphenyl)-C17 or (4-hydroxyphenyl)-C19 fatty acyl from FadD29. PpsA initiates the biosynthesis and extends its substrate using a malonyl-CoA extender unit. The PpsB and PpsC proteins add the second and third malonyl-CoA extender units. PpsD adds an (R)-methylmalonyl unit and PpsE adds a second (R)-methylmalonyl unit. The incorporation of the methylmalonyl units results in formation of two branched methyl groups in the elongated product.</text>
</comment>
<dbReference type="SUPFAM" id="SSF56801">
    <property type="entry name" value="Acetyl-CoA synthetase-like"/>
    <property type="match status" value="1"/>
</dbReference>
<dbReference type="CDD" id="cd19531">
    <property type="entry name" value="LCL_NRPS-like"/>
    <property type="match status" value="1"/>
</dbReference>
<evidence type="ECO:0000313" key="30">
    <source>
        <dbReference type="Proteomes" id="UP000253034"/>
    </source>
</evidence>
<feature type="domain" description="Carrier" evidence="27">
    <location>
        <begin position="4238"/>
        <end position="4311"/>
    </location>
</feature>
<keyword evidence="9" id="KW-0276">Fatty acid metabolism</keyword>
<dbReference type="InterPro" id="IPR015421">
    <property type="entry name" value="PyrdxlP-dep_Trfase_major"/>
</dbReference>
<name>A0A369BH94_9FIRM</name>
<dbReference type="SUPFAM" id="SSF51735">
    <property type="entry name" value="NAD(P)-binding Rossmann-fold domains"/>
    <property type="match status" value="2"/>
</dbReference>
<dbReference type="SMART" id="SM00825">
    <property type="entry name" value="PKS_KS"/>
    <property type="match status" value="2"/>
</dbReference>
<comment type="catalytic activity">
    <reaction evidence="15">
        <text>17-(4-hydroxyphenyl)heptadecanoyl-[(phenol)carboxyphthiodiolenone synthase] + 2 (S)-methylmalonyl-CoA + 3 malonyl-CoA + 5 NADPH + 10 H(+) = C35-(phenol)carboxyphthiodiolenone-[(phenol)carboxyphthiodiolenone synthase] + 5 CO2 + 5 NADP(+) + 5 CoA + 2 H2O</text>
        <dbReference type="Rhea" id="RHEA:57756"/>
        <dbReference type="Rhea" id="RHEA-COMP:14272"/>
        <dbReference type="Rhea" id="RHEA-COMP:14989"/>
        <dbReference type="ChEBI" id="CHEBI:15377"/>
        <dbReference type="ChEBI" id="CHEBI:15378"/>
        <dbReference type="ChEBI" id="CHEBI:16526"/>
        <dbReference type="ChEBI" id="CHEBI:57287"/>
        <dbReference type="ChEBI" id="CHEBI:57327"/>
        <dbReference type="ChEBI" id="CHEBI:57384"/>
        <dbReference type="ChEBI" id="CHEBI:57783"/>
        <dbReference type="ChEBI" id="CHEBI:58349"/>
        <dbReference type="ChEBI" id="CHEBI:133300"/>
        <dbReference type="ChEBI" id="CHEBI:142259"/>
        <dbReference type="EC" id="2.3.1.292"/>
    </reaction>
</comment>
<accession>A0A369BH94</accession>
<dbReference type="InterPro" id="IPR018201">
    <property type="entry name" value="Ketoacyl_synth_AS"/>
</dbReference>
<dbReference type="InterPro" id="IPR001227">
    <property type="entry name" value="Ac_transferase_dom_sf"/>
</dbReference>
<dbReference type="InterPro" id="IPR057326">
    <property type="entry name" value="KR_dom"/>
</dbReference>
<dbReference type="Gene3D" id="3.90.1150.10">
    <property type="entry name" value="Aspartate Aminotransferase, domain 1"/>
    <property type="match status" value="1"/>
</dbReference>
<dbReference type="OrthoDB" id="2203190at2"/>
<dbReference type="Gene3D" id="1.10.1200.10">
    <property type="entry name" value="ACP-like"/>
    <property type="match status" value="4"/>
</dbReference>
<dbReference type="InterPro" id="IPR013968">
    <property type="entry name" value="PKS_KR"/>
</dbReference>
<dbReference type="InterPro" id="IPR016035">
    <property type="entry name" value="Acyl_Trfase/lysoPLipase"/>
</dbReference>
<dbReference type="PROSITE" id="PS00606">
    <property type="entry name" value="KS3_1"/>
    <property type="match status" value="2"/>
</dbReference>
<feature type="domain" description="Ketosynthase family 3 (KS3)" evidence="28">
    <location>
        <begin position="2807"/>
        <end position="3228"/>
    </location>
</feature>
<dbReference type="PROSITE" id="PS50075">
    <property type="entry name" value="CARRIER"/>
    <property type="match status" value="4"/>
</dbReference>
<evidence type="ECO:0000256" key="1">
    <source>
        <dbReference type="ARBA" id="ARBA00001937"/>
    </source>
</evidence>
<dbReference type="Gene3D" id="3.40.50.12780">
    <property type="entry name" value="N-terminal domain of ligase-like"/>
    <property type="match status" value="1"/>
</dbReference>
<keyword evidence="7" id="KW-0436">Ligase</keyword>
<dbReference type="SMART" id="SM01294">
    <property type="entry name" value="PKS_PP_betabranch"/>
    <property type="match status" value="1"/>
</dbReference>
<comment type="cofactor">
    <cofactor evidence="1">
        <name>NADP(+)</name>
        <dbReference type="ChEBI" id="CHEBI:58349"/>
    </cofactor>
</comment>
<dbReference type="PANTHER" id="PTHR43775">
    <property type="entry name" value="FATTY ACID SYNTHASE"/>
    <property type="match status" value="1"/>
</dbReference>
<dbReference type="Pfam" id="PF00501">
    <property type="entry name" value="AMP-binding"/>
    <property type="match status" value="1"/>
</dbReference>
<dbReference type="InterPro" id="IPR036736">
    <property type="entry name" value="ACP-like_sf"/>
</dbReference>
<feature type="domain" description="Ketosynthase family 3 (KS3)" evidence="28">
    <location>
        <begin position="690"/>
        <end position="1116"/>
    </location>
</feature>
<dbReference type="CDD" id="cd00610">
    <property type="entry name" value="OAT_like"/>
    <property type="match status" value="1"/>
</dbReference>
<dbReference type="InterPro" id="IPR014031">
    <property type="entry name" value="Ketoacyl_synth_C"/>
</dbReference>
<dbReference type="GO" id="GO:0004315">
    <property type="term" value="F:3-oxoacyl-[acyl-carrier-protein] synthase activity"/>
    <property type="evidence" value="ECO:0007669"/>
    <property type="project" value="InterPro"/>
</dbReference>
<dbReference type="SUPFAM" id="SSF52151">
    <property type="entry name" value="FabD/lysophospholipase-like"/>
    <property type="match status" value="2"/>
</dbReference>
<keyword evidence="5" id="KW-0596">Phosphopantetheine</keyword>